<dbReference type="Pfam" id="PF21983">
    <property type="entry name" value="NikA-like"/>
    <property type="match status" value="1"/>
</dbReference>
<dbReference type="HOGENOM" id="CLU_096411_8_0_10"/>
<dbReference type="eggNOG" id="ENOG5032U8R">
    <property type="taxonomic scope" value="Bacteria"/>
</dbReference>
<accession>A4CH09</accession>
<proteinExistence type="predicted"/>
<evidence type="ECO:0000313" key="2">
    <source>
        <dbReference type="Proteomes" id="UP000009049"/>
    </source>
</evidence>
<dbReference type="Proteomes" id="UP000009049">
    <property type="component" value="Chromosome"/>
</dbReference>
<dbReference type="STRING" id="313596.RB2501_04945"/>
<dbReference type="RefSeq" id="WP_015752974.1">
    <property type="nucleotide sequence ID" value="NC_013222.1"/>
</dbReference>
<evidence type="ECO:0000313" key="1">
    <source>
        <dbReference type="EMBL" id="EAR16217.1"/>
    </source>
</evidence>
<reference evidence="1 2" key="1">
    <citation type="journal article" date="2009" name="J. Bacteriol.">
        <title>Complete genome sequence of Robiginitalea biformata HTCC2501.</title>
        <authorList>
            <person name="Oh H.M."/>
            <person name="Giovannoni S.J."/>
            <person name="Lee K."/>
            <person name="Ferriera S."/>
            <person name="Johnson J."/>
            <person name="Cho J.C."/>
        </authorList>
    </citation>
    <scope>NUCLEOTIDE SEQUENCE [LARGE SCALE GENOMIC DNA]</scope>
    <source>
        <strain evidence="2">ATCC BAA-864 / HTCC2501 / KCTC 12146</strain>
    </source>
</reference>
<evidence type="ECO:0008006" key="3">
    <source>
        <dbReference type="Google" id="ProtNLM"/>
    </source>
</evidence>
<name>A4CH09_ROBBH</name>
<sequence length="98" mass="11789">MKREFVQFRCTVYEKKHLKVKARKSGLSLSEFCRRAAFEDQIIERLTQEQIEAYKMLVKYENNFKRIGNMFRQRNPGLADEVSQLADEIRMHLLSFKK</sequence>
<dbReference type="InterPro" id="IPR049793">
    <property type="entry name" value="MbpA-like"/>
</dbReference>
<dbReference type="EMBL" id="CP001712">
    <property type="protein sequence ID" value="EAR16217.1"/>
    <property type="molecule type" value="Genomic_DNA"/>
</dbReference>
<keyword evidence="2" id="KW-1185">Reference proteome</keyword>
<gene>
    <name evidence="1" type="ordered locus">RB2501_04945</name>
</gene>
<dbReference type="InterPro" id="IPR053842">
    <property type="entry name" value="NikA-like"/>
</dbReference>
<dbReference type="OrthoDB" id="3034992at2"/>
<dbReference type="KEGG" id="rbi:RB2501_04945"/>
<protein>
    <recommendedName>
        <fullName evidence="3">Mobilization protein</fullName>
    </recommendedName>
</protein>
<dbReference type="AlphaFoldDB" id="A4CH09"/>
<dbReference type="NCBIfam" id="NF041418">
    <property type="entry name" value="MbpA"/>
    <property type="match status" value="1"/>
</dbReference>
<organism evidence="1 2">
    <name type="scientific">Robiginitalea biformata (strain ATCC BAA-864 / DSM 15991 / KCTC 12146 / HTCC2501)</name>
    <dbReference type="NCBI Taxonomy" id="313596"/>
    <lineage>
        <taxon>Bacteria</taxon>
        <taxon>Pseudomonadati</taxon>
        <taxon>Bacteroidota</taxon>
        <taxon>Flavobacteriia</taxon>
        <taxon>Flavobacteriales</taxon>
        <taxon>Flavobacteriaceae</taxon>
        <taxon>Robiginitalea</taxon>
    </lineage>
</organism>